<dbReference type="Proteomes" id="UP000325395">
    <property type="component" value="Unassembled WGS sequence"/>
</dbReference>
<gene>
    <name evidence="2" type="ORF">BDV36DRAFT_293289</name>
</gene>
<accession>A0ABQ6WTG5</accession>
<evidence type="ECO:0008006" key="4">
    <source>
        <dbReference type="Google" id="ProtNLM"/>
    </source>
</evidence>
<protein>
    <recommendedName>
        <fullName evidence="4">BZIP domain-containing protein</fullName>
    </recommendedName>
</protein>
<evidence type="ECO:0000256" key="1">
    <source>
        <dbReference type="SAM" id="MobiDB-lite"/>
    </source>
</evidence>
<sequence length="104" mass="11993">MPPQRRSANAGRATCPLEKDNPASSTATSNQSWKLKFNDRQLERKRQADRVTQRRMREKSKQTAAAFKEKMNLLMDGNHNALIERTLAENQALMAKLKMFQVNF</sequence>
<name>A0ABQ6WTG5_9EURO</name>
<feature type="compositionally biased region" description="Polar residues" evidence="1">
    <location>
        <begin position="22"/>
        <end position="33"/>
    </location>
</feature>
<proteinExistence type="predicted"/>
<feature type="region of interest" description="Disordered" evidence="1">
    <location>
        <begin position="1"/>
        <end position="63"/>
    </location>
</feature>
<evidence type="ECO:0000313" key="3">
    <source>
        <dbReference type="Proteomes" id="UP000325395"/>
    </source>
</evidence>
<reference evidence="2 3" key="1">
    <citation type="submission" date="2019-04" db="EMBL/GenBank/DDBJ databases">
        <authorList>
            <consortium name="DOE Joint Genome Institute"/>
            <person name="Mondo S."/>
            <person name="Kjaerbolling I."/>
            <person name="Vesth T."/>
            <person name="Frisvad J.C."/>
            <person name="Nybo J.L."/>
            <person name="Theobald S."/>
            <person name="Kildgaard S."/>
            <person name="Isbrandt T."/>
            <person name="Kuo A."/>
            <person name="Sato A."/>
            <person name="Lyhne E.K."/>
            <person name="Kogle M.E."/>
            <person name="Wiebenga A."/>
            <person name="Kun R.S."/>
            <person name="Lubbers R.J."/>
            <person name="Makela M.R."/>
            <person name="Barry K."/>
            <person name="Chovatia M."/>
            <person name="Clum A."/>
            <person name="Daum C."/>
            <person name="Haridas S."/>
            <person name="He G."/>
            <person name="LaButti K."/>
            <person name="Lipzen A."/>
            <person name="Riley R."/>
            <person name="Salamov A."/>
            <person name="Simmons B.A."/>
            <person name="Magnuson J.K."/>
            <person name="Henrissat B."/>
            <person name="Mortensen U.H."/>
            <person name="Larsen T.O."/>
            <person name="Devries R.P."/>
            <person name="Grigoriev I.V."/>
            <person name="Machida M."/>
            <person name="Baker S.E."/>
            <person name="Andersen M.R."/>
            <person name="Cantor M.N."/>
            <person name="Hua S.X."/>
        </authorList>
    </citation>
    <scope>NUCLEOTIDE SEQUENCE [LARGE SCALE GENOMIC DNA]</scope>
    <source>
        <strain evidence="2 3">CBS 117616</strain>
    </source>
</reference>
<organism evidence="2 3">
    <name type="scientific">Aspergillus pseudocaelatus</name>
    <dbReference type="NCBI Taxonomy" id="1825620"/>
    <lineage>
        <taxon>Eukaryota</taxon>
        <taxon>Fungi</taxon>
        <taxon>Dikarya</taxon>
        <taxon>Ascomycota</taxon>
        <taxon>Pezizomycotina</taxon>
        <taxon>Eurotiomycetes</taxon>
        <taxon>Eurotiomycetidae</taxon>
        <taxon>Eurotiales</taxon>
        <taxon>Aspergillaceae</taxon>
        <taxon>Aspergillus</taxon>
        <taxon>Aspergillus subgen. Circumdati</taxon>
    </lineage>
</organism>
<keyword evidence="3" id="KW-1185">Reference proteome</keyword>
<evidence type="ECO:0000313" key="2">
    <source>
        <dbReference type="EMBL" id="KAE8420401.1"/>
    </source>
</evidence>
<feature type="compositionally biased region" description="Basic and acidic residues" evidence="1">
    <location>
        <begin position="36"/>
        <end position="52"/>
    </location>
</feature>
<dbReference type="EMBL" id="ML735709">
    <property type="protein sequence ID" value="KAE8420401.1"/>
    <property type="molecule type" value="Genomic_DNA"/>
</dbReference>